<organism evidence="6 7">
    <name type="scientific">Agaribacter marinus</name>
    <dbReference type="NCBI Taxonomy" id="1431249"/>
    <lineage>
        <taxon>Bacteria</taxon>
        <taxon>Pseudomonadati</taxon>
        <taxon>Pseudomonadota</taxon>
        <taxon>Gammaproteobacteria</taxon>
        <taxon>Alteromonadales</taxon>
        <taxon>Alteromonadaceae</taxon>
        <taxon>Agaribacter</taxon>
    </lineage>
</organism>
<comment type="caution">
    <text evidence="6">The sequence shown here is derived from an EMBL/GenBank/DDBJ whole genome shotgun (WGS) entry which is preliminary data.</text>
</comment>
<evidence type="ECO:0000313" key="7">
    <source>
        <dbReference type="Proteomes" id="UP001156601"/>
    </source>
</evidence>
<dbReference type="InterPro" id="IPR036390">
    <property type="entry name" value="WH_DNA-bd_sf"/>
</dbReference>
<dbReference type="PANTHER" id="PTHR30579:SF7">
    <property type="entry name" value="HTH-TYPE TRANSCRIPTIONAL REGULATOR LRHA-RELATED"/>
    <property type="match status" value="1"/>
</dbReference>
<dbReference type="InterPro" id="IPR005119">
    <property type="entry name" value="LysR_subst-bd"/>
</dbReference>
<dbReference type="AlphaFoldDB" id="A0AA37SZS4"/>
<dbReference type="InterPro" id="IPR050176">
    <property type="entry name" value="LTTR"/>
</dbReference>
<evidence type="ECO:0000313" key="6">
    <source>
        <dbReference type="EMBL" id="GLR71025.1"/>
    </source>
</evidence>
<keyword evidence="7" id="KW-1185">Reference proteome</keyword>
<dbReference type="Gene3D" id="1.10.10.10">
    <property type="entry name" value="Winged helix-like DNA-binding domain superfamily/Winged helix DNA-binding domain"/>
    <property type="match status" value="1"/>
</dbReference>
<dbReference type="Pfam" id="PF00126">
    <property type="entry name" value="HTH_1"/>
    <property type="match status" value="1"/>
</dbReference>
<evidence type="ECO:0000256" key="1">
    <source>
        <dbReference type="ARBA" id="ARBA00009437"/>
    </source>
</evidence>
<dbReference type="PANTHER" id="PTHR30579">
    <property type="entry name" value="TRANSCRIPTIONAL REGULATOR"/>
    <property type="match status" value="1"/>
</dbReference>
<dbReference type="InterPro" id="IPR000847">
    <property type="entry name" value="LysR_HTH_N"/>
</dbReference>
<keyword evidence="2" id="KW-0805">Transcription regulation</keyword>
<accession>A0AA37SZS4</accession>
<evidence type="ECO:0000259" key="5">
    <source>
        <dbReference type="PROSITE" id="PS50931"/>
    </source>
</evidence>
<name>A0AA37SZS4_9ALTE</name>
<dbReference type="EMBL" id="BSOT01000005">
    <property type="protein sequence ID" value="GLR71025.1"/>
    <property type="molecule type" value="Genomic_DNA"/>
</dbReference>
<gene>
    <name evidence="6" type="ORF">GCM10007852_19330</name>
</gene>
<keyword evidence="4" id="KW-0804">Transcription</keyword>
<feature type="domain" description="HTH lysR-type" evidence="5">
    <location>
        <begin position="4"/>
        <end position="61"/>
    </location>
</feature>
<keyword evidence="3" id="KW-0238">DNA-binding</keyword>
<dbReference type="PROSITE" id="PS50931">
    <property type="entry name" value="HTH_LYSR"/>
    <property type="match status" value="1"/>
</dbReference>
<evidence type="ECO:0000256" key="4">
    <source>
        <dbReference type="ARBA" id="ARBA00023163"/>
    </source>
</evidence>
<dbReference type="GO" id="GO:0003677">
    <property type="term" value="F:DNA binding"/>
    <property type="evidence" value="ECO:0007669"/>
    <property type="project" value="UniProtKB-KW"/>
</dbReference>
<protein>
    <submittedName>
        <fullName evidence="6">LysR family transcriptional regulator</fullName>
    </submittedName>
</protein>
<dbReference type="Gene3D" id="3.40.190.10">
    <property type="entry name" value="Periplasmic binding protein-like II"/>
    <property type="match status" value="2"/>
</dbReference>
<proteinExistence type="inferred from homology"/>
<reference evidence="6" key="1">
    <citation type="journal article" date="2014" name="Int. J. Syst. Evol. Microbiol.">
        <title>Complete genome sequence of Corynebacterium casei LMG S-19264T (=DSM 44701T), isolated from a smear-ripened cheese.</title>
        <authorList>
            <consortium name="US DOE Joint Genome Institute (JGI-PGF)"/>
            <person name="Walter F."/>
            <person name="Albersmeier A."/>
            <person name="Kalinowski J."/>
            <person name="Ruckert C."/>
        </authorList>
    </citation>
    <scope>NUCLEOTIDE SEQUENCE</scope>
    <source>
        <strain evidence="6">NBRC 110023</strain>
    </source>
</reference>
<dbReference type="Pfam" id="PF03466">
    <property type="entry name" value="LysR_substrate"/>
    <property type="match status" value="1"/>
</dbReference>
<sequence length="281" mass="31611">MKQLSLDILRTFVTIVELGSFKKAGESLGRTQPAISLQIKRLEQQIGKRIFEKRGQSYQLNKDGDWLYAKAKQMLALNDSIFRDLEENALRGQLRLGIPSEFATTLLPNIIGEFSQRYPDVTLDVTSALSRHLLSEQYRTQFDLILALVRPDITTDAELLKNDELVWVGDAAMPIAQHSISLVLAPEGCVYRSRVIHKLKQQTHAWKITYTNADLYGLIAAIKQGLGLTALAKSSLPKELNIIKDSRLPTLGNIDVCLFKQQTQHPQVAEALASYIRTRIN</sequence>
<comment type="similarity">
    <text evidence="1">Belongs to the LysR transcriptional regulatory family.</text>
</comment>
<evidence type="ECO:0000256" key="2">
    <source>
        <dbReference type="ARBA" id="ARBA00023015"/>
    </source>
</evidence>
<dbReference type="SUPFAM" id="SSF46785">
    <property type="entry name" value="Winged helix' DNA-binding domain"/>
    <property type="match status" value="1"/>
</dbReference>
<dbReference type="PRINTS" id="PR00039">
    <property type="entry name" value="HTHLYSR"/>
</dbReference>
<dbReference type="Proteomes" id="UP001156601">
    <property type="component" value="Unassembled WGS sequence"/>
</dbReference>
<dbReference type="GO" id="GO:0003700">
    <property type="term" value="F:DNA-binding transcription factor activity"/>
    <property type="evidence" value="ECO:0007669"/>
    <property type="project" value="InterPro"/>
</dbReference>
<dbReference type="RefSeq" id="WP_284217324.1">
    <property type="nucleotide sequence ID" value="NZ_BSOT01000005.1"/>
</dbReference>
<reference evidence="6" key="2">
    <citation type="submission" date="2023-01" db="EMBL/GenBank/DDBJ databases">
        <title>Draft genome sequence of Agaribacter marinus strain NBRC 110023.</title>
        <authorList>
            <person name="Sun Q."/>
            <person name="Mori K."/>
        </authorList>
    </citation>
    <scope>NUCLEOTIDE SEQUENCE</scope>
    <source>
        <strain evidence="6">NBRC 110023</strain>
    </source>
</reference>
<evidence type="ECO:0000256" key="3">
    <source>
        <dbReference type="ARBA" id="ARBA00023125"/>
    </source>
</evidence>
<dbReference type="SUPFAM" id="SSF53850">
    <property type="entry name" value="Periplasmic binding protein-like II"/>
    <property type="match status" value="1"/>
</dbReference>
<dbReference type="InterPro" id="IPR036388">
    <property type="entry name" value="WH-like_DNA-bd_sf"/>
</dbReference>